<dbReference type="AlphaFoldDB" id="A0A2C9WDM7"/>
<name>A0A2C9WDM7_MANES</name>
<dbReference type="EMBL" id="CM004388">
    <property type="protein sequence ID" value="OAY57923.1"/>
    <property type="molecule type" value="Genomic_DNA"/>
</dbReference>
<evidence type="ECO:0000313" key="1">
    <source>
        <dbReference type="EMBL" id="OAY57923.1"/>
    </source>
</evidence>
<sequence>MSYSLHIDSQQSVPFIFCQITFHFLEPVSFRDLILS</sequence>
<reference evidence="1" key="1">
    <citation type="submission" date="2016-02" db="EMBL/GenBank/DDBJ databases">
        <title>WGS assembly of Manihot esculenta.</title>
        <authorList>
            <person name="Bredeson J.V."/>
            <person name="Prochnik S.E."/>
            <person name="Lyons J.B."/>
            <person name="Schmutz J."/>
            <person name="Grimwood J."/>
            <person name="Vrebalov J."/>
            <person name="Bart R.S."/>
            <person name="Amuge T."/>
            <person name="Ferguson M.E."/>
            <person name="Green R."/>
            <person name="Putnam N."/>
            <person name="Stites J."/>
            <person name="Rounsley S."/>
            <person name="Rokhsar D.S."/>
        </authorList>
    </citation>
    <scope>NUCLEOTIDE SEQUENCE [LARGE SCALE GENOMIC DNA]</scope>
    <source>
        <tissue evidence="1">Leaf</tissue>
    </source>
</reference>
<proteinExistence type="predicted"/>
<protein>
    <submittedName>
        <fullName evidence="1">Uncharacterized protein</fullName>
    </submittedName>
</protein>
<gene>
    <name evidence="1" type="ORF">MANES_02G135400</name>
</gene>
<accession>A0A2C9WDM7</accession>
<organism evidence="1">
    <name type="scientific">Manihot esculenta</name>
    <name type="common">Cassava</name>
    <name type="synonym">Jatropha manihot</name>
    <dbReference type="NCBI Taxonomy" id="3983"/>
    <lineage>
        <taxon>Eukaryota</taxon>
        <taxon>Viridiplantae</taxon>
        <taxon>Streptophyta</taxon>
        <taxon>Embryophyta</taxon>
        <taxon>Tracheophyta</taxon>
        <taxon>Spermatophyta</taxon>
        <taxon>Magnoliopsida</taxon>
        <taxon>eudicotyledons</taxon>
        <taxon>Gunneridae</taxon>
        <taxon>Pentapetalae</taxon>
        <taxon>rosids</taxon>
        <taxon>fabids</taxon>
        <taxon>Malpighiales</taxon>
        <taxon>Euphorbiaceae</taxon>
        <taxon>Crotonoideae</taxon>
        <taxon>Manihoteae</taxon>
        <taxon>Manihot</taxon>
    </lineage>
</organism>